<dbReference type="InterPro" id="IPR000082">
    <property type="entry name" value="SEA_dom"/>
</dbReference>
<accession>V8N910</accession>
<feature type="domain" description="SEA" evidence="1">
    <location>
        <begin position="2"/>
        <end position="124"/>
    </location>
</feature>
<feature type="non-terminal residue" evidence="2">
    <location>
        <position position="1"/>
    </location>
</feature>
<dbReference type="Gene3D" id="3.30.70.960">
    <property type="entry name" value="SEA domain"/>
    <property type="match status" value="1"/>
</dbReference>
<dbReference type="OrthoDB" id="7493297at2759"/>
<comment type="caution">
    <text evidence="2">The sequence shown here is derived from an EMBL/GenBank/DDBJ whole genome shotgun (WGS) entry which is preliminary data.</text>
</comment>
<organism evidence="2 3">
    <name type="scientific">Ophiophagus hannah</name>
    <name type="common">King cobra</name>
    <name type="synonym">Naja hannah</name>
    <dbReference type="NCBI Taxonomy" id="8665"/>
    <lineage>
        <taxon>Eukaryota</taxon>
        <taxon>Metazoa</taxon>
        <taxon>Chordata</taxon>
        <taxon>Craniata</taxon>
        <taxon>Vertebrata</taxon>
        <taxon>Euteleostomi</taxon>
        <taxon>Lepidosauria</taxon>
        <taxon>Squamata</taxon>
        <taxon>Bifurcata</taxon>
        <taxon>Unidentata</taxon>
        <taxon>Episquamata</taxon>
        <taxon>Toxicofera</taxon>
        <taxon>Serpentes</taxon>
        <taxon>Colubroidea</taxon>
        <taxon>Elapidae</taxon>
        <taxon>Elapinae</taxon>
        <taxon>Ophiophagus</taxon>
    </lineage>
</organism>
<sequence>MITATLNVFVKVVNENFTSEMAIPSSPAFHSFVARFEQQMSIFYANISGYQKVIVISLSKGSINVDHQVVLQVPFSKYQASYKAAVDEIQAKLHSKEQLCTSESKEKLCFNASDSRVMQVPLSPEDLSNICRNNSVVQQELQPFYLARNISNQLQCVSNCSFFHPDPFRCDQGNCYIQANGPNC</sequence>
<gene>
    <name evidence="2" type="primary">MUC17</name>
    <name evidence="2" type="ORF">L345_16243</name>
</gene>
<evidence type="ECO:0000313" key="3">
    <source>
        <dbReference type="Proteomes" id="UP000018936"/>
    </source>
</evidence>
<dbReference type="InterPro" id="IPR036364">
    <property type="entry name" value="SEA_dom_sf"/>
</dbReference>
<dbReference type="InterPro" id="IPR053311">
    <property type="entry name" value="Mucosal_Integrity_Assoc"/>
</dbReference>
<keyword evidence="3" id="KW-1185">Reference proteome</keyword>
<dbReference type="PROSITE" id="PS50024">
    <property type="entry name" value="SEA"/>
    <property type="match status" value="1"/>
</dbReference>
<reference evidence="2 3" key="1">
    <citation type="journal article" date="2013" name="Proc. Natl. Acad. Sci. U.S.A.">
        <title>The king cobra genome reveals dynamic gene evolution and adaptation in the snake venom system.</title>
        <authorList>
            <person name="Vonk F.J."/>
            <person name="Casewell N.R."/>
            <person name="Henkel C.V."/>
            <person name="Heimberg A.M."/>
            <person name="Jansen H.J."/>
            <person name="McCleary R.J."/>
            <person name="Kerkkamp H.M."/>
            <person name="Vos R.A."/>
            <person name="Guerreiro I."/>
            <person name="Calvete J.J."/>
            <person name="Wuster W."/>
            <person name="Woods A.E."/>
            <person name="Logan J.M."/>
            <person name="Harrison R.A."/>
            <person name="Castoe T.A."/>
            <person name="de Koning A.P."/>
            <person name="Pollock D.D."/>
            <person name="Yandell M."/>
            <person name="Calderon D."/>
            <person name="Renjifo C."/>
            <person name="Currier R.B."/>
            <person name="Salgado D."/>
            <person name="Pla D."/>
            <person name="Sanz L."/>
            <person name="Hyder A.S."/>
            <person name="Ribeiro J.M."/>
            <person name="Arntzen J.W."/>
            <person name="van den Thillart G.E."/>
            <person name="Boetzer M."/>
            <person name="Pirovano W."/>
            <person name="Dirks R.P."/>
            <person name="Spaink H.P."/>
            <person name="Duboule D."/>
            <person name="McGlinn E."/>
            <person name="Kini R.M."/>
            <person name="Richardson M.K."/>
        </authorList>
    </citation>
    <scope>NUCLEOTIDE SEQUENCE</scope>
    <source>
        <tissue evidence="2">Blood</tissue>
    </source>
</reference>
<protein>
    <submittedName>
        <fullName evidence="2">Mucin-17</fullName>
    </submittedName>
</protein>
<name>V8N910_OPHHA</name>
<dbReference type="PANTHER" id="PTHR37999:SF2">
    <property type="entry name" value="MUCIN-17"/>
    <property type="match status" value="1"/>
</dbReference>
<dbReference type="Proteomes" id="UP000018936">
    <property type="component" value="Unassembled WGS sequence"/>
</dbReference>
<dbReference type="Pfam" id="PF01390">
    <property type="entry name" value="SEA"/>
    <property type="match status" value="1"/>
</dbReference>
<evidence type="ECO:0000259" key="1">
    <source>
        <dbReference type="PROSITE" id="PS50024"/>
    </source>
</evidence>
<dbReference type="AlphaFoldDB" id="V8N910"/>
<evidence type="ECO:0000313" key="2">
    <source>
        <dbReference type="EMBL" id="ETE58032.1"/>
    </source>
</evidence>
<dbReference type="PANTHER" id="PTHR37999">
    <property type="entry name" value="MUCIN-17"/>
    <property type="match status" value="1"/>
</dbReference>
<dbReference type="SUPFAM" id="SSF82671">
    <property type="entry name" value="SEA domain"/>
    <property type="match status" value="1"/>
</dbReference>
<dbReference type="EMBL" id="AZIM01007341">
    <property type="protein sequence ID" value="ETE58032.1"/>
    <property type="molecule type" value="Genomic_DNA"/>
</dbReference>
<proteinExistence type="predicted"/>